<evidence type="ECO:0000256" key="2">
    <source>
        <dbReference type="ARBA" id="ARBA00023085"/>
    </source>
</evidence>
<sequence>MPRPSLVSPPRRRTRPKLLVAAAAIPIAVGVLTPLPAVAAPMSDLLRLMGAPNASSLDGPIWSATATGFASAPTAELPHGTTGGAGGDTVVARDAASLAAYAASEEPLIILVSGDIVVGDGDMITVGDDKTIAGAASGGAIVDGGLFVDNAENVVIRNLTFRDSYIPGDWDGKFDDNDNDGIRIDTSDHVWIDHNEFARVGDGQLDVRKDSTAITVSWNYFHDHNKTLGVGWTEQALTTITLHHNRFSNVHQRNASLDNVAYGHVYNNWLSGVSSYGINARGQASVLVESSVFEQARNPLIADGGRVHQRDNIFRDVWGTEPAESGPTFEASEFYAYTADPADEVVGLLTAHAGTTKTPRVERIARHVTVAQDGTGDFASIHAAVGAASRSPHPVEIVVEPGVYREVVSIWKGADRLTIRGATGNAGDVVVTYDKPDIDWANTPTVSVYAENLELRDLTIENSYDGSAGESVAYALRNSADRTELRNVVIIGDVDEGDPR</sequence>
<evidence type="ECO:0000313" key="6">
    <source>
        <dbReference type="EMBL" id="GGO61713.1"/>
    </source>
</evidence>
<dbReference type="SUPFAM" id="SSF51126">
    <property type="entry name" value="Pectin lyase-like"/>
    <property type="match status" value="2"/>
</dbReference>
<keyword evidence="4" id="KW-0964">Secreted</keyword>
<dbReference type="InterPro" id="IPR000070">
    <property type="entry name" value="Pectinesterase_cat"/>
</dbReference>
<dbReference type="SMART" id="SM00656">
    <property type="entry name" value="Amb_all"/>
    <property type="match status" value="1"/>
</dbReference>
<evidence type="ECO:0000259" key="5">
    <source>
        <dbReference type="SMART" id="SM00656"/>
    </source>
</evidence>
<comment type="subcellular location">
    <subcellularLocation>
        <location evidence="4">Secreted</location>
    </subcellularLocation>
</comment>
<dbReference type="RefSeq" id="WP_188700292.1">
    <property type="nucleotide sequence ID" value="NZ_BMMQ01000002.1"/>
</dbReference>
<dbReference type="PANTHER" id="PTHR31683:SF18">
    <property type="entry name" value="PECTATE LYASE 21-RELATED"/>
    <property type="match status" value="1"/>
</dbReference>
<protein>
    <recommendedName>
        <fullName evidence="5">Pectate lyase domain-containing protein</fullName>
    </recommendedName>
</protein>
<keyword evidence="3 4" id="KW-0456">Lyase</keyword>
<keyword evidence="7" id="KW-1185">Reference proteome</keyword>
<dbReference type="PANTHER" id="PTHR31683">
    <property type="entry name" value="PECTATE LYASE 18-RELATED"/>
    <property type="match status" value="1"/>
</dbReference>
<gene>
    <name evidence="6" type="ORF">GCM10010910_10170</name>
</gene>
<evidence type="ECO:0000256" key="4">
    <source>
        <dbReference type="RuleBase" id="RU361173"/>
    </source>
</evidence>
<dbReference type="EMBL" id="BMMQ01000002">
    <property type="protein sequence ID" value="GGO61713.1"/>
    <property type="molecule type" value="Genomic_DNA"/>
</dbReference>
<dbReference type="Pfam" id="PF01095">
    <property type="entry name" value="Pectinesterase"/>
    <property type="match status" value="1"/>
</dbReference>
<reference evidence="7" key="1">
    <citation type="journal article" date="2019" name="Int. J. Syst. Evol. Microbiol.">
        <title>The Global Catalogue of Microorganisms (GCM) 10K type strain sequencing project: providing services to taxonomists for standard genome sequencing and annotation.</title>
        <authorList>
            <consortium name="The Broad Institute Genomics Platform"/>
            <consortium name="The Broad Institute Genome Sequencing Center for Infectious Disease"/>
            <person name="Wu L."/>
            <person name="Ma J."/>
        </authorList>
    </citation>
    <scope>NUCLEOTIDE SEQUENCE [LARGE SCALE GENOMIC DNA]</scope>
    <source>
        <strain evidence="7">CGMCC 4.7181</strain>
    </source>
</reference>
<evidence type="ECO:0000256" key="3">
    <source>
        <dbReference type="ARBA" id="ARBA00023239"/>
    </source>
</evidence>
<keyword evidence="2" id="KW-0063">Aspartyl esterase</keyword>
<dbReference type="PROSITE" id="PS00800">
    <property type="entry name" value="PECTINESTERASE_1"/>
    <property type="match status" value="1"/>
</dbReference>
<proteinExistence type="inferred from homology"/>
<dbReference type="InterPro" id="IPR045032">
    <property type="entry name" value="PEL"/>
</dbReference>
<organism evidence="6 7">
    <name type="scientific">Microbacterium nanhaiense</name>
    <dbReference type="NCBI Taxonomy" id="1301026"/>
    <lineage>
        <taxon>Bacteria</taxon>
        <taxon>Bacillati</taxon>
        <taxon>Actinomycetota</taxon>
        <taxon>Actinomycetes</taxon>
        <taxon>Micrococcales</taxon>
        <taxon>Microbacteriaceae</taxon>
        <taxon>Microbacterium</taxon>
    </lineage>
</organism>
<keyword evidence="4" id="KW-0119">Carbohydrate metabolism</keyword>
<dbReference type="Pfam" id="PF00544">
    <property type="entry name" value="Pectate_lyase_4"/>
    <property type="match status" value="1"/>
</dbReference>
<dbReference type="Proteomes" id="UP000638043">
    <property type="component" value="Unassembled WGS sequence"/>
</dbReference>
<accession>A0ABQ2MZT2</accession>
<feature type="domain" description="Pectate lyase" evidence="5">
    <location>
        <begin position="88"/>
        <end position="299"/>
    </location>
</feature>
<comment type="similarity">
    <text evidence="4">Belongs to the polysaccharide lyase 1 family.</text>
</comment>
<dbReference type="InterPro" id="IPR012334">
    <property type="entry name" value="Pectin_lyas_fold"/>
</dbReference>
<name>A0ABQ2MZT2_9MICO</name>
<dbReference type="Gene3D" id="2.160.20.10">
    <property type="entry name" value="Single-stranded right-handed beta-helix, Pectin lyase-like"/>
    <property type="match status" value="2"/>
</dbReference>
<evidence type="ECO:0000256" key="1">
    <source>
        <dbReference type="ARBA" id="ARBA00022801"/>
    </source>
</evidence>
<dbReference type="InterPro" id="IPR018040">
    <property type="entry name" value="Pectinesterase_Tyr_AS"/>
</dbReference>
<evidence type="ECO:0000313" key="7">
    <source>
        <dbReference type="Proteomes" id="UP000638043"/>
    </source>
</evidence>
<comment type="caution">
    <text evidence="6">The sequence shown here is derived from an EMBL/GenBank/DDBJ whole genome shotgun (WGS) entry which is preliminary data.</text>
</comment>
<keyword evidence="4" id="KW-0624">Polysaccharide degradation</keyword>
<keyword evidence="1" id="KW-0378">Hydrolase</keyword>
<dbReference type="InterPro" id="IPR002022">
    <property type="entry name" value="Pec_lyase"/>
</dbReference>
<dbReference type="InterPro" id="IPR011050">
    <property type="entry name" value="Pectin_lyase_fold/virulence"/>
</dbReference>